<accession>A0A1T5KRQ5</accession>
<keyword evidence="2" id="KW-1185">Reference proteome</keyword>
<reference evidence="1 2" key="1">
    <citation type="submission" date="2017-02" db="EMBL/GenBank/DDBJ databases">
        <authorList>
            <person name="Peterson S.W."/>
        </authorList>
    </citation>
    <scope>NUCLEOTIDE SEQUENCE [LARGE SCALE GENOMIC DNA]</scope>
    <source>
        <strain evidence="1 2">DSM 21481</strain>
    </source>
</reference>
<dbReference type="AlphaFoldDB" id="A0A1T5KRQ5"/>
<dbReference type="STRING" id="526729.SAMN04324258_2314"/>
<gene>
    <name evidence="1" type="ORF">SAMN04324258_2314</name>
</gene>
<dbReference type="Proteomes" id="UP000189777">
    <property type="component" value="Unassembled WGS sequence"/>
</dbReference>
<evidence type="ECO:0000313" key="2">
    <source>
        <dbReference type="Proteomes" id="UP000189777"/>
    </source>
</evidence>
<dbReference type="InterPro" id="IPR029035">
    <property type="entry name" value="DHS-like_NAD/FAD-binding_dom"/>
</dbReference>
<dbReference type="Gene3D" id="3.40.50.1220">
    <property type="entry name" value="TPP-binding domain"/>
    <property type="match status" value="1"/>
</dbReference>
<name>A0A1T5KRQ5_9MICO</name>
<dbReference type="Pfam" id="PF13289">
    <property type="entry name" value="SIR2_2"/>
    <property type="match status" value="1"/>
</dbReference>
<protein>
    <submittedName>
        <fullName evidence="1">SIR2-like domain-containing protein</fullName>
    </submittedName>
</protein>
<dbReference type="EMBL" id="FUZQ01000004">
    <property type="protein sequence ID" value="SKC66323.1"/>
    <property type="molecule type" value="Genomic_DNA"/>
</dbReference>
<dbReference type="OrthoDB" id="5241047at2"/>
<dbReference type="SUPFAM" id="SSF52467">
    <property type="entry name" value="DHS-like NAD/FAD-binding domain"/>
    <property type="match status" value="1"/>
</dbReference>
<dbReference type="RefSeq" id="WP_079574645.1">
    <property type="nucleotide sequence ID" value="NZ_FUZQ01000004.1"/>
</dbReference>
<organism evidence="1 2">
    <name type="scientific">Krasilnikoviella flava</name>
    <dbReference type="NCBI Taxonomy" id="526729"/>
    <lineage>
        <taxon>Bacteria</taxon>
        <taxon>Bacillati</taxon>
        <taxon>Actinomycetota</taxon>
        <taxon>Actinomycetes</taxon>
        <taxon>Micrococcales</taxon>
        <taxon>Promicromonosporaceae</taxon>
        <taxon>Krasilnikoviella</taxon>
    </lineage>
</organism>
<evidence type="ECO:0000313" key="1">
    <source>
        <dbReference type="EMBL" id="SKC66323.1"/>
    </source>
</evidence>
<proteinExistence type="predicted"/>
<sequence>MTFGHLFVVNGRLDSLSADAVVIPTDAWFAVGNWWRDTLGLGPGNTWDELRPEGWARGAALPARQKPSDDSVPEVWFLDVVAGSPSEVGQAALRVVEAIVEHSGESLIRSAYSAGRDLPLIAMPVVGTGAGGLGRRRGQVIAALVSTLRDAADRLGVDVALVASERSDYAALQHRRRDTGAPVTLIDATVAEELGQRVRRGEVALFFGAGVSIAAGLPSWNGLLTELVHRLGLDEIKDKIEKLGPLEQAELVQVTLAAARGAESAGSQAELGRLVADVVQDHAARPSLAHALLASLQVREAVTSNYDRLYERAVAAAHGTGTEDDSAVDVLPWARTSSERPWLLKMHGDVEHPESIVLSRSSFVHYDSRWKPVGSLVQSLMLTKHLLVVGASMTDDNLIRFAYEVAGLRETIETTGHGRPEIGTVISLAMDDAFSRLWEGRFKVVAPQLGVGVDGPEPVPRAEGPAKAREQREALERRRAARALAVFLDVMAMHAVRESPYLLDHRYADGRDDETARLVDDVNAVASRARTQVSDDAWRLLVQALEAFGARHSGPSTPRAACPPPSGTA</sequence>